<keyword evidence="2" id="KW-1185">Reference proteome</keyword>
<reference evidence="1" key="1">
    <citation type="journal article" date="2020" name="Stud. Mycol.">
        <title>101 Dothideomycetes genomes: a test case for predicting lifestyles and emergence of pathogens.</title>
        <authorList>
            <person name="Haridas S."/>
            <person name="Albert R."/>
            <person name="Binder M."/>
            <person name="Bloem J."/>
            <person name="Labutti K."/>
            <person name="Salamov A."/>
            <person name="Andreopoulos B."/>
            <person name="Baker S."/>
            <person name="Barry K."/>
            <person name="Bills G."/>
            <person name="Bluhm B."/>
            <person name="Cannon C."/>
            <person name="Castanera R."/>
            <person name="Culley D."/>
            <person name="Daum C."/>
            <person name="Ezra D."/>
            <person name="Gonzalez J."/>
            <person name="Henrissat B."/>
            <person name="Kuo A."/>
            <person name="Liang C."/>
            <person name="Lipzen A."/>
            <person name="Lutzoni F."/>
            <person name="Magnuson J."/>
            <person name="Mondo S."/>
            <person name="Nolan M."/>
            <person name="Ohm R."/>
            <person name="Pangilinan J."/>
            <person name="Park H.-J."/>
            <person name="Ramirez L."/>
            <person name="Alfaro M."/>
            <person name="Sun H."/>
            <person name="Tritt A."/>
            <person name="Yoshinaga Y."/>
            <person name="Zwiers L.-H."/>
            <person name="Turgeon B."/>
            <person name="Goodwin S."/>
            <person name="Spatafora J."/>
            <person name="Crous P."/>
            <person name="Grigoriev I."/>
        </authorList>
    </citation>
    <scope>NUCLEOTIDE SEQUENCE</scope>
    <source>
        <strain evidence="1">ATCC 200398</strain>
    </source>
</reference>
<evidence type="ECO:0000313" key="2">
    <source>
        <dbReference type="Proteomes" id="UP000799755"/>
    </source>
</evidence>
<proteinExistence type="predicted"/>
<protein>
    <submittedName>
        <fullName evidence="1">Uncharacterized protein</fullName>
    </submittedName>
</protein>
<dbReference type="Proteomes" id="UP000799755">
    <property type="component" value="Unassembled WGS sequence"/>
</dbReference>
<name>A0ACB6QBG5_9PLEO</name>
<comment type="caution">
    <text evidence="1">The sequence shown here is derived from an EMBL/GenBank/DDBJ whole genome shotgun (WGS) entry which is preliminary data.</text>
</comment>
<dbReference type="EMBL" id="MU003538">
    <property type="protein sequence ID" value="KAF2464283.1"/>
    <property type="molecule type" value="Genomic_DNA"/>
</dbReference>
<evidence type="ECO:0000313" key="1">
    <source>
        <dbReference type="EMBL" id="KAF2464283.1"/>
    </source>
</evidence>
<gene>
    <name evidence="1" type="ORF">BDR25DRAFT_98018</name>
</gene>
<sequence length="116" mass="12990">MVCMCTPSLCTLVSPSCIFAAGRQLGLEDDSRRTLKSCIVCRLSLCTRPVPPSVPGDYVLNVRRALCSSRRPGPSRESPSQNFLFVAANDRNFPHQFFRNSRRASKEFNPFSLSYV</sequence>
<organism evidence="1 2">
    <name type="scientific">Lindgomyces ingoldianus</name>
    <dbReference type="NCBI Taxonomy" id="673940"/>
    <lineage>
        <taxon>Eukaryota</taxon>
        <taxon>Fungi</taxon>
        <taxon>Dikarya</taxon>
        <taxon>Ascomycota</taxon>
        <taxon>Pezizomycotina</taxon>
        <taxon>Dothideomycetes</taxon>
        <taxon>Pleosporomycetidae</taxon>
        <taxon>Pleosporales</taxon>
        <taxon>Lindgomycetaceae</taxon>
        <taxon>Lindgomyces</taxon>
    </lineage>
</organism>
<accession>A0ACB6QBG5</accession>